<accession>A0A7I7WWF1</accession>
<proteinExistence type="predicted"/>
<reference evidence="1 2" key="1">
    <citation type="journal article" date="2019" name="Emerg. Microbes Infect.">
        <title>Comprehensive subspecies identification of 175 nontuberculous mycobacteria species based on 7547 genomic profiles.</title>
        <authorList>
            <person name="Matsumoto Y."/>
            <person name="Kinjo T."/>
            <person name="Motooka D."/>
            <person name="Nabeya D."/>
            <person name="Jung N."/>
            <person name="Uechi K."/>
            <person name="Horii T."/>
            <person name="Iida T."/>
            <person name="Fujita J."/>
            <person name="Nakamura S."/>
        </authorList>
    </citation>
    <scope>NUCLEOTIDE SEQUENCE [LARGE SCALE GENOMIC DNA]</scope>
    <source>
        <strain evidence="1 2">JCM 13571</strain>
    </source>
</reference>
<dbReference type="Proteomes" id="UP000467260">
    <property type="component" value="Chromosome"/>
</dbReference>
<gene>
    <name evidence="1" type="ORF">MHIB_03540</name>
</gene>
<evidence type="ECO:0000313" key="2">
    <source>
        <dbReference type="Proteomes" id="UP000467260"/>
    </source>
</evidence>
<name>A0A7I7WWF1_9MYCO</name>
<dbReference type="KEGG" id="mhib:MHIB_03540"/>
<organism evidence="1 2">
    <name type="scientific">Mycolicibacter hiberniae</name>
    <dbReference type="NCBI Taxonomy" id="29314"/>
    <lineage>
        <taxon>Bacteria</taxon>
        <taxon>Bacillati</taxon>
        <taxon>Actinomycetota</taxon>
        <taxon>Actinomycetes</taxon>
        <taxon>Mycobacteriales</taxon>
        <taxon>Mycobacteriaceae</taxon>
        <taxon>Mycolicibacter</taxon>
    </lineage>
</organism>
<dbReference type="RefSeq" id="WP_085135027.1">
    <property type="nucleotide sequence ID" value="NZ_AP022609.1"/>
</dbReference>
<dbReference type="EMBL" id="AP022609">
    <property type="protein sequence ID" value="BBZ21936.1"/>
    <property type="molecule type" value="Genomic_DNA"/>
</dbReference>
<dbReference type="OrthoDB" id="4762227at2"/>
<dbReference type="AlphaFoldDB" id="A0A7I7WWF1"/>
<evidence type="ECO:0000313" key="1">
    <source>
        <dbReference type="EMBL" id="BBZ21936.1"/>
    </source>
</evidence>
<sequence length="197" mass="20467">MDITAALAADLAALTEILDDPDLDLTDTLRQLAGNTKLAVGSYLGLTVMITAVGRQSSFTVLESGTELGDIVTSLRLPMTPAVSDGIAGPFAVLILYAGNPGAFVDLAADLAWLTGLALTEFVLDQHRALPTAESAPGGLAAASLIDQAIGVLIARGYTPEHAHHELDARAQRLGVNRSGSANDILNEVNRPVSEDN</sequence>
<keyword evidence="2" id="KW-1185">Reference proteome</keyword>
<protein>
    <submittedName>
        <fullName evidence="1">Uncharacterized protein</fullName>
    </submittedName>
</protein>